<evidence type="ECO:0000313" key="1">
    <source>
        <dbReference type="EMBL" id="CZR52288.1"/>
    </source>
</evidence>
<dbReference type="InterPro" id="IPR011042">
    <property type="entry name" value="6-blade_b-propeller_TolB-like"/>
</dbReference>
<dbReference type="AlphaFoldDB" id="A0A1L7WHQ1"/>
<dbReference type="SUPFAM" id="SSF63829">
    <property type="entry name" value="Calcium-dependent phosphotriesterase"/>
    <property type="match status" value="1"/>
</dbReference>
<dbReference type="OrthoDB" id="423498at2759"/>
<reference evidence="1 2" key="1">
    <citation type="submission" date="2016-03" db="EMBL/GenBank/DDBJ databases">
        <authorList>
            <person name="Ploux O."/>
        </authorList>
    </citation>
    <scope>NUCLEOTIDE SEQUENCE [LARGE SCALE GENOMIC DNA]</scope>
    <source>
        <strain evidence="1 2">UAMH 11012</strain>
    </source>
</reference>
<gene>
    <name evidence="1" type="ORF">PAC_02165</name>
</gene>
<organism evidence="1 2">
    <name type="scientific">Phialocephala subalpina</name>
    <dbReference type="NCBI Taxonomy" id="576137"/>
    <lineage>
        <taxon>Eukaryota</taxon>
        <taxon>Fungi</taxon>
        <taxon>Dikarya</taxon>
        <taxon>Ascomycota</taxon>
        <taxon>Pezizomycotina</taxon>
        <taxon>Leotiomycetes</taxon>
        <taxon>Helotiales</taxon>
        <taxon>Mollisiaceae</taxon>
        <taxon>Phialocephala</taxon>
        <taxon>Phialocephala fortinii species complex</taxon>
    </lineage>
</organism>
<dbReference type="PANTHER" id="PTHR47064:SF2">
    <property type="entry name" value="SMP-30_GLUCONOLACTONASE_LRE-LIKE REGION DOMAIN-CONTAINING PROTEIN-RELATED"/>
    <property type="match status" value="1"/>
</dbReference>
<proteinExistence type="predicted"/>
<dbReference type="STRING" id="576137.A0A1L7WHQ1"/>
<accession>A0A1L7WHQ1</accession>
<sequence>MKVLVWTVILDHETYASAALVRPCGPVGANAVCINRNEKKVLLGAFYRAPINMSIEPSAQPSLTETEGVEAVDPSFSLLKDTPFIFRKAFMMDQSLSPPRTSSSSRISDLTSLLQNVLNWSTSPPTLETRPQARPGVHTLNAASGFSRPLLDNYFGWSFNGIDDLTIDPIYHNIWFTDNAYGFGNGVNEHAPILPSQTYRFRPSTGDIQVVEDTMSAPNVLMGRRYPSDTSAVTANEVQQYRAGYHNFSVTKKHTVYAFDVLENARGNPCLVNKRPIFMSQDWIPDGLEVPREGLVVIGSGTSVDVLDADGLLLLSIMTNYTAVNANWAEENLDELWIVGVGGSGLTRKLYYYYQKLYVTSRSYPQFTSTISSLRRFRSKSLRKKHEFRFFAMDADQPLKIGDI</sequence>
<evidence type="ECO:0000313" key="2">
    <source>
        <dbReference type="Proteomes" id="UP000184330"/>
    </source>
</evidence>
<name>A0A1L7WHQ1_9HELO</name>
<dbReference type="PANTHER" id="PTHR47064">
    <property type="entry name" value="PUTATIVE (AFU_ORTHOLOGUE AFUA_1G08990)-RELATED"/>
    <property type="match status" value="1"/>
</dbReference>
<keyword evidence="2" id="KW-1185">Reference proteome</keyword>
<protein>
    <submittedName>
        <fullName evidence="1">Uncharacterized protein</fullName>
    </submittedName>
</protein>
<dbReference type="Gene3D" id="2.120.10.30">
    <property type="entry name" value="TolB, C-terminal domain"/>
    <property type="match status" value="1"/>
</dbReference>
<dbReference type="EMBL" id="FJOG01000002">
    <property type="protein sequence ID" value="CZR52288.1"/>
    <property type="molecule type" value="Genomic_DNA"/>
</dbReference>
<dbReference type="Proteomes" id="UP000184330">
    <property type="component" value="Unassembled WGS sequence"/>
</dbReference>
<dbReference type="InterPro" id="IPR052988">
    <property type="entry name" value="Oryzine_lactonohydrolase"/>
</dbReference>